<dbReference type="Pfam" id="PF11706">
    <property type="entry name" value="zf-CGNR"/>
    <property type="match status" value="1"/>
</dbReference>
<organism evidence="2 3">
    <name type="scientific">Actinomycetospora succinea</name>
    <dbReference type="NCBI Taxonomy" id="663603"/>
    <lineage>
        <taxon>Bacteria</taxon>
        <taxon>Bacillati</taxon>
        <taxon>Actinomycetota</taxon>
        <taxon>Actinomycetes</taxon>
        <taxon>Pseudonocardiales</taxon>
        <taxon>Pseudonocardiaceae</taxon>
        <taxon>Actinomycetospora</taxon>
    </lineage>
</organism>
<comment type="caution">
    <text evidence="2">The sequence shown here is derived from an EMBL/GenBank/DDBJ whole genome shotgun (WGS) entry which is preliminary data.</text>
</comment>
<dbReference type="InterPro" id="IPR010852">
    <property type="entry name" value="ABATE"/>
</dbReference>
<dbReference type="EMBL" id="SNYO01000006">
    <property type="protein sequence ID" value="TDQ53914.1"/>
    <property type="molecule type" value="Genomic_DNA"/>
</dbReference>
<reference evidence="2 3" key="1">
    <citation type="submission" date="2019-03" db="EMBL/GenBank/DDBJ databases">
        <title>Genomic Encyclopedia of Type Strains, Phase IV (KMG-IV): sequencing the most valuable type-strain genomes for metagenomic binning, comparative biology and taxonomic classification.</title>
        <authorList>
            <person name="Goeker M."/>
        </authorList>
    </citation>
    <scope>NUCLEOTIDE SEQUENCE [LARGE SCALE GENOMIC DNA]</scope>
    <source>
        <strain evidence="2 3">DSM 45775</strain>
    </source>
</reference>
<dbReference type="PANTHER" id="PTHR35525:SF3">
    <property type="entry name" value="BLL6575 PROTEIN"/>
    <property type="match status" value="1"/>
</dbReference>
<sequence>MDDARVTGQDGDVEFAMVSGNLALDLAGTLRWRRTAREEQLVDPDALASWLVASGAAPAPVPVDAATLARGLALREAIYRLACDHLEGRAFDPDGLATVNAAAAGPATTIALTADGLVRRGDVDAALGDVARSLITVLTDPSAPPLKECGREACTRLYLDRSRGARRTWCGMEECGNRVKAAAYRARRRSAGGAPN</sequence>
<dbReference type="PANTHER" id="PTHR35525">
    <property type="entry name" value="BLL6575 PROTEIN"/>
    <property type="match status" value="1"/>
</dbReference>
<evidence type="ECO:0000313" key="2">
    <source>
        <dbReference type="EMBL" id="TDQ53914.1"/>
    </source>
</evidence>
<feature type="domain" description="Zinc finger CGNR" evidence="1">
    <location>
        <begin position="146"/>
        <end position="188"/>
    </location>
</feature>
<evidence type="ECO:0000313" key="3">
    <source>
        <dbReference type="Proteomes" id="UP000295705"/>
    </source>
</evidence>
<evidence type="ECO:0000259" key="1">
    <source>
        <dbReference type="Pfam" id="PF11706"/>
    </source>
</evidence>
<dbReference type="Proteomes" id="UP000295705">
    <property type="component" value="Unassembled WGS sequence"/>
</dbReference>
<dbReference type="AlphaFoldDB" id="A0A4R6V1G2"/>
<gene>
    <name evidence="2" type="ORF">EV188_10658</name>
</gene>
<dbReference type="InterPro" id="IPR021005">
    <property type="entry name" value="Znf_CGNR"/>
</dbReference>
<dbReference type="Gene3D" id="1.10.3300.10">
    <property type="entry name" value="Jann2411-like domain"/>
    <property type="match status" value="1"/>
</dbReference>
<dbReference type="Pfam" id="PF07336">
    <property type="entry name" value="ABATE"/>
    <property type="match status" value="1"/>
</dbReference>
<dbReference type="SUPFAM" id="SSF160904">
    <property type="entry name" value="Jann2411-like"/>
    <property type="match status" value="1"/>
</dbReference>
<name>A0A4R6V1G2_9PSEU</name>
<proteinExistence type="predicted"/>
<accession>A0A4R6V1G2</accession>
<dbReference type="InterPro" id="IPR023286">
    <property type="entry name" value="ABATE_dom_sf"/>
</dbReference>
<keyword evidence="3" id="KW-1185">Reference proteome</keyword>
<protein>
    <submittedName>
        <fullName evidence="2">Putative RNA-binding Zn ribbon-like protein</fullName>
    </submittedName>
</protein>